<keyword evidence="3" id="KW-1185">Reference proteome</keyword>
<dbReference type="RefSeq" id="WP_302118175.1">
    <property type="nucleotide sequence ID" value="NZ_SJPU01000001.1"/>
</dbReference>
<evidence type="ECO:0000259" key="1">
    <source>
        <dbReference type="Pfam" id="PF04972"/>
    </source>
</evidence>
<name>A0A5C6CAA4_9BACT</name>
<reference evidence="2 3" key="1">
    <citation type="journal article" date="2020" name="Antonie Van Leeuwenhoek">
        <title>Rhodopirellula heiligendammensis sp. nov., Rhodopirellula pilleata sp. nov., and Rhodopirellula solitaria sp. nov. isolated from natural or artificial marine surfaces in Northern Germany and California, USA, and emended description of the genus Rhodopirellula.</title>
        <authorList>
            <person name="Kallscheuer N."/>
            <person name="Wiegand S."/>
            <person name="Jogler M."/>
            <person name="Boedeker C."/>
            <person name="Peeters S.H."/>
            <person name="Rast P."/>
            <person name="Heuer A."/>
            <person name="Jetten M.S.M."/>
            <person name="Rohde M."/>
            <person name="Jogler C."/>
        </authorList>
    </citation>
    <scope>NUCLEOTIDE SEQUENCE [LARGE SCALE GENOMIC DNA]</scope>
    <source>
        <strain evidence="2 3">Poly21</strain>
    </source>
</reference>
<organism evidence="2 3">
    <name type="scientific">Allorhodopirellula heiligendammensis</name>
    <dbReference type="NCBI Taxonomy" id="2714739"/>
    <lineage>
        <taxon>Bacteria</taxon>
        <taxon>Pseudomonadati</taxon>
        <taxon>Planctomycetota</taxon>
        <taxon>Planctomycetia</taxon>
        <taxon>Pirellulales</taxon>
        <taxon>Pirellulaceae</taxon>
        <taxon>Allorhodopirellula</taxon>
    </lineage>
</organism>
<protein>
    <submittedName>
        <fullName evidence="2">BON domain protein</fullName>
    </submittedName>
</protein>
<feature type="domain" description="BON" evidence="1">
    <location>
        <begin position="39"/>
        <end position="99"/>
    </location>
</feature>
<dbReference type="Gene3D" id="3.30.1340.30">
    <property type="match status" value="1"/>
</dbReference>
<sequence>MTALTPVAPLNCTDHTEEQKALINAARRSRMVRGENDSAVVSVLARSAVSELRRIEVTESDQSIYLSGRVRSFYHKQLAQEAIRPVAAGRQVFNRVDVCESV</sequence>
<proteinExistence type="predicted"/>
<dbReference type="AlphaFoldDB" id="A0A5C6CAA4"/>
<dbReference type="EMBL" id="SJPU01000001">
    <property type="protein sequence ID" value="TWU19709.1"/>
    <property type="molecule type" value="Genomic_DNA"/>
</dbReference>
<comment type="caution">
    <text evidence="2">The sequence shown here is derived from an EMBL/GenBank/DDBJ whole genome shotgun (WGS) entry which is preliminary data.</text>
</comment>
<evidence type="ECO:0000313" key="3">
    <source>
        <dbReference type="Proteomes" id="UP000319908"/>
    </source>
</evidence>
<dbReference type="Proteomes" id="UP000319908">
    <property type="component" value="Unassembled WGS sequence"/>
</dbReference>
<gene>
    <name evidence="2" type="ORF">Poly21_18840</name>
</gene>
<evidence type="ECO:0000313" key="2">
    <source>
        <dbReference type="EMBL" id="TWU19709.1"/>
    </source>
</evidence>
<dbReference type="Pfam" id="PF04972">
    <property type="entry name" value="BON"/>
    <property type="match status" value="1"/>
</dbReference>
<dbReference type="InterPro" id="IPR007055">
    <property type="entry name" value="BON_dom"/>
</dbReference>
<accession>A0A5C6CAA4</accession>